<accession>A0A448XBB2</accession>
<organism evidence="2 3">
    <name type="scientific">Protopolystoma xenopodis</name>
    <dbReference type="NCBI Taxonomy" id="117903"/>
    <lineage>
        <taxon>Eukaryota</taxon>
        <taxon>Metazoa</taxon>
        <taxon>Spiralia</taxon>
        <taxon>Lophotrochozoa</taxon>
        <taxon>Platyhelminthes</taxon>
        <taxon>Monogenea</taxon>
        <taxon>Polyopisthocotylea</taxon>
        <taxon>Polystomatidea</taxon>
        <taxon>Polystomatidae</taxon>
        <taxon>Protopolystoma</taxon>
    </lineage>
</organism>
<evidence type="ECO:0000313" key="2">
    <source>
        <dbReference type="EMBL" id="VEL32645.1"/>
    </source>
</evidence>
<dbReference type="EMBL" id="CAAALY010244448">
    <property type="protein sequence ID" value="VEL32645.1"/>
    <property type="molecule type" value="Genomic_DNA"/>
</dbReference>
<dbReference type="Proteomes" id="UP000784294">
    <property type="component" value="Unassembled WGS sequence"/>
</dbReference>
<comment type="caution">
    <text evidence="2">The sequence shown here is derived from an EMBL/GenBank/DDBJ whole genome shotgun (WGS) entry which is preliminary data.</text>
</comment>
<dbReference type="GO" id="GO:0046599">
    <property type="term" value="P:regulation of centriole replication"/>
    <property type="evidence" value="ECO:0007669"/>
    <property type="project" value="TreeGrafter"/>
</dbReference>
<evidence type="ECO:0000313" key="3">
    <source>
        <dbReference type="Proteomes" id="UP000784294"/>
    </source>
</evidence>
<dbReference type="GO" id="GO:0005814">
    <property type="term" value="C:centriole"/>
    <property type="evidence" value="ECO:0007669"/>
    <property type="project" value="TreeGrafter"/>
</dbReference>
<name>A0A448XBB2_9PLAT</name>
<dbReference type="OrthoDB" id="5527234at2759"/>
<reference evidence="2" key="1">
    <citation type="submission" date="2018-11" db="EMBL/GenBank/DDBJ databases">
        <authorList>
            <consortium name="Pathogen Informatics"/>
        </authorList>
    </citation>
    <scope>NUCLEOTIDE SEQUENCE</scope>
</reference>
<dbReference type="InterPro" id="IPR056290">
    <property type="entry name" value="CEPT76/DRC7_peptidase-like_dom"/>
</dbReference>
<sequence>MCIDDDYLNNVIFWESTTGQRYLHPVGGMQKSIRNHNHYSDYLSIGCLYNHTNFYANIQPSDLVTACIFDVKGKAIS</sequence>
<protein>
    <recommendedName>
        <fullName evidence="1">CEP76/DRC7 peptidase-like domain-containing protein</fullName>
    </recommendedName>
</protein>
<dbReference type="PANTHER" id="PTHR46436">
    <property type="entry name" value="CENTROSOMAL PROTEIN OF 76 KDA"/>
    <property type="match status" value="1"/>
</dbReference>
<dbReference type="Pfam" id="PF24656">
    <property type="entry name" value="CEPT76_peptidase"/>
    <property type="match status" value="1"/>
</dbReference>
<gene>
    <name evidence="2" type="ORF">PXEA_LOCUS26085</name>
</gene>
<keyword evidence="3" id="KW-1185">Reference proteome</keyword>
<dbReference type="PANTHER" id="PTHR46436:SF1">
    <property type="entry name" value="CENTROSOMAL PROTEIN OF 76 KDA"/>
    <property type="match status" value="1"/>
</dbReference>
<dbReference type="AlphaFoldDB" id="A0A448XBB2"/>
<dbReference type="InterPro" id="IPR052299">
    <property type="entry name" value="CEP76"/>
</dbReference>
<evidence type="ECO:0000259" key="1">
    <source>
        <dbReference type="Pfam" id="PF24656"/>
    </source>
</evidence>
<proteinExistence type="predicted"/>
<feature type="domain" description="CEP76/DRC7 peptidase-like" evidence="1">
    <location>
        <begin position="6"/>
        <end position="73"/>
    </location>
</feature>